<dbReference type="EMBL" id="LAZR01000891">
    <property type="protein sequence ID" value="KKN55291.1"/>
    <property type="molecule type" value="Genomic_DNA"/>
</dbReference>
<proteinExistence type="predicted"/>
<organism evidence="1">
    <name type="scientific">marine sediment metagenome</name>
    <dbReference type="NCBI Taxonomy" id="412755"/>
    <lineage>
        <taxon>unclassified sequences</taxon>
        <taxon>metagenomes</taxon>
        <taxon>ecological metagenomes</taxon>
    </lineage>
</organism>
<comment type="caution">
    <text evidence="1">The sequence shown here is derived from an EMBL/GenBank/DDBJ whole genome shotgun (WGS) entry which is preliminary data.</text>
</comment>
<accession>A0A0F9U1V2</accession>
<evidence type="ECO:0000313" key="1">
    <source>
        <dbReference type="EMBL" id="KKN55291.1"/>
    </source>
</evidence>
<name>A0A0F9U1V2_9ZZZZ</name>
<dbReference type="AlphaFoldDB" id="A0A0F9U1V2"/>
<gene>
    <name evidence="1" type="ORF">LCGC14_0583820</name>
</gene>
<sequence length="74" mass="8209">MGLIEDFATWTEKLRRQLTRESGEAGRKLAESLPEGVPIGVPEALDFIEALLDACPPEDVASKATKWKDKLTRI</sequence>
<protein>
    <submittedName>
        <fullName evidence="1">Uncharacterized protein</fullName>
    </submittedName>
</protein>
<reference evidence="1" key="1">
    <citation type="journal article" date="2015" name="Nature">
        <title>Complex archaea that bridge the gap between prokaryotes and eukaryotes.</title>
        <authorList>
            <person name="Spang A."/>
            <person name="Saw J.H."/>
            <person name="Jorgensen S.L."/>
            <person name="Zaremba-Niedzwiedzka K."/>
            <person name="Martijn J."/>
            <person name="Lind A.E."/>
            <person name="van Eijk R."/>
            <person name="Schleper C."/>
            <person name="Guy L."/>
            <person name="Ettema T.J."/>
        </authorList>
    </citation>
    <scope>NUCLEOTIDE SEQUENCE</scope>
</reference>